<sequence length="194" mass="22267">MRDLSPAFAAFDAYNNQDPNQESIGNQKLSKETLYGLRMSIWLNRYDSKAPDQVKLAARSQHIGRWEMARDSFPMDRTGYLKWRSQLAIHHAKIAGDILTNLGYEEELIEKVKFLLQKKQLRQNEETQLLEDVIFLVFVEHYLEAFAAKHTDEKVIDIIAKTLKKVTARAIETSGSIQVSERMGRLIGEAAKTL</sequence>
<dbReference type="InterPro" id="IPR025255">
    <property type="entry name" value="DUF4202"/>
</dbReference>
<keyword evidence="2" id="KW-1185">Reference proteome</keyword>
<dbReference type="RefSeq" id="WP_111370472.1">
    <property type="nucleotide sequence ID" value="NZ_CP029480.1"/>
</dbReference>
<organism evidence="1 2">
    <name type="scientific">Arcticibacterium luteifluviistationis</name>
    <dbReference type="NCBI Taxonomy" id="1784714"/>
    <lineage>
        <taxon>Bacteria</taxon>
        <taxon>Pseudomonadati</taxon>
        <taxon>Bacteroidota</taxon>
        <taxon>Cytophagia</taxon>
        <taxon>Cytophagales</taxon>
        <taxon>Leadbetterellaceae</taxon>
        <taxon>Arcticibacterium</taxon>
    </lineage>
</organism>
<evidence type="ECO:0000313" key="1">
    <source>
        <dbReference type="EMBL" id="AWV97370.1"/>
    </source>
</evidence>
<dbReference type="OrthoDB" id="9799165at2"/>
<dbReference type="Pfam" id="PF13875">
    <property type="entry name" value="DUF4202"/>
    <property type="match status" value="1"/>
</dbReference>
<dbReference type="PANTHER" id="PTHR41729:SF1">
    <property type="entry name" value="GLUTAMYL-TRNA SYNTHETASE"/>
    <property type="match status" value="1"/>
</dbReference>
<gene>
    <name evidence="1" type="ORF">DJ013_03960</name>
</gene>
<dbReference type="KEGG" id="als:DJ013_03960"/>
<accession>A0A2Z4G8D7</accession>
<dbReference type="PANTHER" id="PTHR41729">
    <property type="entry name" value="GLUTAMYL-TRNA SYNTHETASE"/>
    <property type="match status" value="1"/>
</dbReference>
<name>A0A2Z4G8D7_9BACT</name>
<protein>
    <submittedName>
        <fullName evidence="1">DUF4202 domain-containing protein</fullName>
    </submittedName>
</protein>
<dbReference type="Proteomes" id="UP000249873">
    <property type="component" value="Chromosome"/>
</dbReference>
<evidence type="ECO:0000313" key="2">
    <source>
        <dbReference type="Proteomes" id="UP000249873"/>
    </source>
</evidence>
<proteinExistence type="predicted"/>
<dbReference type="AlphaFoldDB" id="A0A2Z4G8D7"/>
<reference evidence="1 2" key="1">
    <citation type="submission" date="2018-05" db="EMBL/GenBank/DDBJ databases">
        <title>Complete genome sequence of Arcticibacterium luteifluviistationis SM1504T, a cytophagaceae bacterium isolated from Arctic surface seawater.</title>
        <authorList>
            <person name="Li Y."/>
            <person name="Qin Q.-L."/>
        </authorList>
    </citation>
    <scope>NUCLEOTIDE SEQUENCE [LARGE SCALE GENOMIC DNA]</scope>
    <source>
        <strain evidence="1 2">SM1504</strain>
    </source>
</reference>
<dbReference type="EMBL" id="CP029480">
    <property type="protein sequence ID" value="AWV97370.1"/>
    <property type="molecule type" value="Genomic_DNA"/>
</dbReference>